<dbReference type="InParanoid" id="A8Q6H2"/>
<sequence>MLSDINLDPASVTILPLSYYLSSPSLGQFTRNGYVDGWLRIGVGASPESQGSSLTLPHLVEQQKRAVSEVMHTFTSDGLVMPEYKSSSSSSPKKGLYTTVYEYTFAFARNEGQKNLRM</sequence>
<accession>A8Q6H2</accession>
<dbReference type="RefSeq" id="XP_001729980.1">
    <property type="nucleotide sequence ID" value="XM_001729928.1"/>
</dbReference>
<dbReference type="InterPro" id="IPR005176">
    <property type="entry name" value="PONY_dom"/>
</dbReference>
<dbReference type="Proteomes" id="UP000008837">
    <property type="component" value="Unassembled WGS sequence"/>
</dbReference>
<comment type="caution">
    <text evidence="2">The sequence shown here is derived from an EMBL/GenBank/DDBJ whole genome shotgun (WGS) entry which is preliminary data.</text>
</comment>
<keyword evidence="3" id="KW-1185">Reference proteome</keyword>
<reference evidence="2 3" key="1">
    <citation type="journal article" date="2007" name="Proc. Natl. Acad. Sci. U.S.A.">
        <title>Dandruff-associated Malassezia genomes reveal convergent and divergent virulence traits shared with plant and human fungal pathogens.</title>
        <authorList>
            <person name="Xu J."/>
            <person name="Saunders C.W."/>
            <person name="Hu P."/>
            <person name="Grant R.A."/>
            <person name="Boekhout T."/>
            <person name="Kuramae E.E."/>
            <person name="Kronstad J.W."/>
            <person name="Deangelis Y.M."/>
            <person name="Reeder N.L."/>
            <person name="Johnstone K.R."/>
            <person name="Leland M."/>
            <person name="Fieno A.M."/>
            <person name="Begley W.M."/>
            <person name="Sun Y."/>
            <person name="Lacey M.P."/>
            <person name="Chaudhary T."/>
            <person name="Keough T."/>
            <person name="Chu L."/>
            <person name="Sears R."/>
            <person name="Yuan B."/>
            <person name="Dawson T.L.Jr."/>
        </authorList>
    </citation>
    <scope>NUCLEOTIDE SEQUENCE [LARGE SCALE GENOMIC DNA]</scope>
    <source>
        <strain evidence="3">ATCC MYA-4612 / CBS 7966</strain>
    </source>
</reference>
<evidence type="ECO:0000313" key="3">
    <source>
        <dbReference type="Proteomes" id="UP000008837"/>
    </source>
</evidence>
<dbReference type="VEuPathDB" id="FungiDB:MGL_2966"/>
<dbReference type="Gene3D" id="1.10.238.10">
    <property type="entry name" value="EF-hand"/>
    <property type="match status" value="1"/>
</dbReference>
<dbReference type="EMBL" id="AAYY01000010">
    <property type="protein sequence ID" value="EDP42766.1"/>
    <property type="molecule type" value="Genomic_DNA"/>
</dbReference>
<dbReference type="GeneID" id="5854287"/>
<organism evidence="2 3">
    <name type="scientific">Malassezia globosa (strain ATCC MYA-4612 / CBS 7966)</name>
    <name type="common">Dandruff-associated fungus</name>
    <dbReference type="NCBI Taxonomy" id="425265"/>
    <lineage>
        <taxon>Eukaryota</taxon>
        <taxon>Fungi</taxon>
        <taxon>Dikarya</taxon>
        <taxon>Basidiomycota</taxon>
        <taxon>Ustilaginomycotina</taxon>
        <taxon>Malasseziomycetes</taxon>
        <taxon>Malasseziales</taxon>
        <taxon>Malasseziaceae</taxon>
        <taxon>Malassezia</taxon>
    </lineage>
</organism>
<dbReference type="AlphaFoldDB" id="A8Q6H2"/>
<protein>
    <recommendedName>
        <fullName evidence="1">DCUN1 domain-containing protein</fullName>
    </recommendedName>
</protein>
<gene>
    <name evidence="2" type="ORF">MGL_2966</name>
</gene>
<name>A8Q6H2_MALGO</name>
<dbReference type="OrthoDB" id="27198at2759"/>
<proteinExistence type="predicted"/>
<dbReference type="STRING" id="425265.A8Q6H2"/>
<dbReference type="KEGG" id="mgl:MGL_2966"/>
<feature type="domain" description="DCUN1" evidence="1">
    <location>
        <begin position="1"/>
        <end position="118"/>
    </location>
</feature>
<evidence type="ECO:0000313" key="2">
    <source>
        <dbReference type="EMBL" id="EDP42766.1"/>
    </source>
</evidence>
<evidence type="ECO:0000259" key="1">
    <source>
        <dbReference type="PROSITE" id="PS51229"/>
    </source>
</evidence>
<dbReference type="PROSITE" id="PS51229">
    <property type="entry name" value="DCUN1"/>
    <property type="match status" value="1"/>
</dbReference>